<keyword evidence="1" id="KW-1133">Transmembrane helix</keyword>
<evidence type="ECO:0000256" key="1">
    <source>
        <dbReference type="SAM" id="Phobius"/>
    </source>
</evidence>
<keyword evidence="1" id="KW-0812">Transmembrane</keyword>
<comment type="caution">
    <text evidence="2">The sequence shown here is derived from an EMBL/GenBank/DDBJ whole genome shotgun (WGS) entry which is preliminary data.</text>
</comment>
<evidence type="ECO:0000313" key="3">
    <source>
        <dbReference type="Proteomes" id="UP000886804"/>
    </source>
</evidence>
<reference evidence="2" key="2">
    <citation type="submission" date="2021-04" db="EMBL/GenBank/DDBJ databases">
        <authorList>
            <person name="Gilroy R."/>
        </authorList>
    </citation>
    <scope>NUCLEOTIDE SEQUENCE</scope>
    <source>
        <strain evidence="2">CHK188-4685</strain>
    </source>
</reference>
<protein>
    <recommendedName>
        <fullName evidence="4">Transmembrane protein</fullName>
    </recommendedName>
</protein>
<accession>A0A9D2L7F5</accession>
<evidence type="ECO:0008006" key="4">
    <source>
        <dbReference type="Google" id="ProtNLM"/>
    </source>
</evidence>
<sequence length="126" mass="13574">MMIENEQELGEALRADMDEIELKGDLARKIKKIYQLDQALWCLCLICLTVAVASLVAAPSTAGASTALCFVAGTPATMLMSAPVAVSAVLTAVAGGGIHCLKKLRKRFMKELGDDYIILYLRKGKE</sequence>
<dbReference type="Proteomes" id="UP000886804">
    <property type="component" value="Unassembled WGS sequence"/>
</dbReference>
<feature type="transmembrane region" description="Helical" evidence="1">
    <location>
        <begin position="78"/>
        <end position="101"/>
    </location>
</feature>
<keyword evidence="1" id="KW-0472">Membrane</keyword>
<reference evidence="2" key="1">
    <citation type="journal article" date="2021" name="PeerJ">
        <title>Extensive microbial diversity within the chicken gut microbiome revealed by metagenomics and culture.</title>
        <authorList>
            <person name="Gilroy R."/>
            <person name="Ravi A."/>
            <person name="Getino M."/>
            <person name="Pursley I."/>
            <person name="Horton D.L."/>
            <person name="Alikhan N.F."/>
            <person name="Baker D."/>
            <person name="Gharbi K."/>
            <person name="Hall N."/>
            <person name="Watson M."/>
            <person name="Adriaenssens E.M."/>
            <person name="Foster-Nyarko E."/>
            <person name="Jarju S."/>
            <person name="Secka A."/>
            <person name="Antonio M."/>
            <person name="Oren A."/>
            <person name="Chaudhuri R.R."/>
            <person name="La Ragione R."/>
            <person name="Hildebrand F."/>
            <person name="Pallen M.J."/>
        </authorList>
    </citation>
    <scope>NUCLEOTIDE SEQUENCE</scope>
    <source>
        <strain evidence="2">CHK188-4685</strain>
    </source>
</reference>
<feature type="transmembrane region" description="Helical" evidence="1">
    <location>
        <begin position="39"/>
        <end position="58"/>
    </location>
</feature>
<dbReference type="AlphaFoldDB" id="A0A9D2L7F5"/>
<name>A0A9D2L7F5_9FIRM</name>
<proteinExistence type="predicted"/>
<evidence type="ECO:0000313" key="2">
    <source>
        <dbReference type="EMBL" id="HJB07407.1"/>
    </source>
</evidence>
<gene>
    <name evidence="2" type="ORF">H9716_06010</name>
</gene>
<dbReference type="EMBL" id="DWYS01000070">
    <property type="protein sequence ID" value="HJB07407.1"/>
    <property type="molecule type" value="Genomic_DNA"/>
</dbReference>
<organism evidence="2 3">
    <name type="scientific">Candidatus Enterocloster faecavium</name>
    <dbReference type="NCBI Taxonomy" id="2838560"/>
    <lineage>
        <taxon>Bacteria</taxon>
        <taxon>Bacillati</taxon>
        <taxon>Bacillota</taxon>
        <taxon>Clostridia</taxon>
        <taxon>Lachnospirales</taxon>
        <taxon>Lachnospiraceae</taxon>
        <taxon>Enterocloster</taxon>
    </lineage>
</organism>